<keyword evidence="2" id="KW-0378">Hydrolase</keyword>
<evidence type="ECO:0000313" key="2">
    <source>
        <dbReference type="EMBL" id="QWC53725.1"/>
    </source>
</evidence>
<keyword evidence="2" id="KW-0255">Endonuclease</keyword>
<dbReference type="AlphaFoldDB" id="A0A8E8GTM3"/>
<sequence length="177" mass="20464">MLGDLNAQKRTSNGNVRLLFEQGFVHEQYLTHLFELFKSYCLAAPKIANRLPNKRTGNIYTRITFSTFSLPCFNDIYNLFYLDGKKIIPLNIAELFTVYSLSYWLCDDGSFCKTRSIVTLCTESFTLEEVTLLANTLNDKWDLNCYINKTNNNGYRIIIPRKSLSILQGLLKDIMPF</sequence>
<geneLocation type="mitochondrion" evidence="2"/>
<name>A0A8E8GTM3_9AGAM</name>
<keyword evidence="2" id="KW-0496">Mitochondrion</keyword>
<dbReference type="EMBL" id="MW995476">
    <property type="protein sequence ID" value="QWC53725.1"/>
    <property type="molecule type" value="Genomic_DNA"/>
</dbReference>
<protein>
    <submittedName>
        <fullName evidence="2">LAGLIDADG homing endonuclease</fullName>
    </submittedName>
</protein>
<accession>A0A8E8GTM3</accession>
<reference evidence="2" key="1">
    <citation type="submission" date="2021-04" db="EMBL/GenBank/DDBJ databases">
        <title>Mitogenome analysis reveals the evolution and host adaptation in Rhizoctonia solani.</title>
        <authorList>
            <person name="Zheng A."/>
            <person name="Lin R."/>
            <person name="Xia Y."/>
            <person name="Zhang D."/>
            <person name="Xiang X."/>
            <person name="Niu X."/>
            <person name="Liu Y."/>
            <person name="Jiang L."/>
            <person name="Wang X."/>
        </authorList>
    </citation>
    <scope>NUCLEOTIDE SEQUENCE</scope>
    <source>
        <strain evidence="2">AG1-IC</strain>
    </source>
</reference>
<dbReference type="Pfam" id="PF03161">
    <property type="entry name" value="LAGLIDADG_2"/>
    <property type="match status" value="1"/>
</dbReference>
<evidence type="ECO:0000259" key="1">
    <source>
        <dbReference type="Pfam" id="PF03161"/>
    </source>
</evidence>
<dbReference type="InterPro" id="IPR004860">
    <property type="entry name" value="LAGLIDADG_dom"/>
</dbReference>
<organism evidence="2">
    <name type="scientific">Rhizoctonia solani</name>
    <dbReference type="NCBI Taxonomy" id="456999"/>
    <lineage>
        <taxon>Eukaryota</taxon>
        <taxon>Fungi</taxon>
        <taxon>Dikarya</taxon>
        <taxon>Basidiomycota</taxon>
        <taxon>Agaricomycotina</taxon>
        <taxon>Agaricomycetes</taxon>
        <taxon>Cantharellales</taxon>
        <taxon>Ceratobasidiaceae</taxon>
        <taxon>Rhizoctonia</taxon>
    </lineage>
</organism>
<proteinExistence type="predicted"/>
<feature type="domain" description="Homing endonuclease LAGLIDADG" evidence="1">
    <location>
        <begin position="1"/>
        <end position="165"/>
    </location>
</feature>
<gene>
    <name evidence="2" type="primary">mcg2</name>
</gene>
<keyword evidence="2" id="KW-0540">Nuclease</keyword>
<dbReference type="GO" id="GO:0004519">
    <property type="term" value="F:endonuclease activity"/>
    <property type="evidence" value="ECO:0007669"/>
    <property type="project" value="UniProtKB-KW"/>
</dbReference>